<sequence>MSSFYFWFLVFFCLGQFPYPTSAFIAYDCAHKKINITTISLQDVAECDIPRPVIVTENVYGQLIQLSDAVLTHAYVCKINVFKQIFYCGMHSHVSLVRNGMRSYIHLAGPAQCKKLHEDGILMGFGAGQISAIRKNTTSYYTMTLAGSLKNDGTCSGVPYADEIGSWEDVVVIASLTITLSDYQATIENKYNKLFMPSGHTCMASEKYCINAELGEIVWDRPMKGLCGDTSHVAVYTGPMQRTSETMPDSTTKITYVLDTADRVLSLRETGKYTSCPLSMIQTEHPRLVIRLSDVHERPLFPTNVDVHSLDMMLYINTKFVYLDRTIGKTIGDMYYELELRRCLAERQSLRTLLSVAVLNPVEFAYAYMASPGYTATILGEVIHLAQCQPVEVRYRHTPRCYHELPVSYDNVSWFMSPRSHLLQVHGTEIPCESILIPQYRIAGHWFSLSPAMRSGSAPQELSPQKIPKWERKGSEHLMVAGIYTDEDLERLRMQLLHPSEKAAIENIVIQGITGQAIDMQGVDVTHMISARGLERVTTSVMEKMWGWFATVGQISSGFLGIYMCVMLLKFIVDTLLRGKMLYDVYGVSIKLIAAIWASISHYILRYPPPPANVELNGVAGCAAAEVPPDPSAPDPEGDLAEVEETDRKNAQVPAIYPHINPVPLNRYR</sequence>
<keyword evidence="2" id="KW-0472">Membrane</keyword>
<keyword evidence="2" id="KW-1133">Transmembrane helix</keyword>
<feature type="region of interest" description="Disordered" evidence="1">
    <location>
        <begin position="627"/>
        <end position="647"/>
    </location>
</feature>
<dbReference type="EMBL" id="MW288235">
    <property type="protein sequence ID" value="QPL15390.1"/>
    <property type="molecule type" value="Viral_cRNA"/>
</dbReference>
<feature type="transmembrane region" description="Helical" evidence="2">
    <location>
        <begin position="585"/>
        <end position="605"/>
    </location>
</feature>
<proteinExistence type="predicted"/>
<evidence type="ECO:0000256" key="2">
    <source>
        <dbReference type="SAM" id="Phobius"/>
    </source>
</evidence>
<reference evidence="3" key="1">
    <citation type="journal article" date="2019" name="PLoS Pathog.">
        <title>Re-assessing the diversity of negative strand RNA viruses in insects.</title>
        <authorList>
            <person name="Kafer S."/>
            <person name="Paraskevopoulou S."/>
            <person name="Zirkel F."/>
            <person name="Wieseke N."/>
            <person name="Donath A."/>
            <person name="Petersen M."/>
            <person name="Jones T.C."/>
            <person name="Liu S."/>
            <person name="Zhou X."/>
            <person name="Middendorf M."/>
            <person name="Junglen S."/>
            <person name="Misof B."/>
            <person name="Drosten C."/>
        </authorList>
    </citation>
    <scope>NUCLEOTIDE SEQUENCE</scope>
    <source>
        <strain evidence="3">OKIAV152</strain>
    </source>
</reference>
<name>A0A7T0M3K3_9VIRU</name>
<evidence type="ECO:0000313" key="3">
    <source>
        <dbReference type="EMBL" id="QPL15390.1"/>
    </source>
</evidence>
<evidence type="ECO:0000256" key="1">
    <source>
        <dbReference type="SAM" id="MobiDB-lite"/>
    </source>
</evidence>
<accession>A0A7T0M3K3</accession>
<keyword evidence="2" id="KW-0812">Transmembrane</keyword>
<dbReference type="Pfam" id="PF24664">
    <property type="entry name" value="Monjiviricetes_fusion"/>
    <property type="match status" value="1"/>
</dbReference>
<protein>
    <submittedName>
        <fullName evidence="3">Glycoprotein</fullName>
    </submittedName>
</protein>
<organism evidence="3">
    <name type="scientific">Orthopteran chu-related virus OKIAV152</name>
    <dbReference type="NCBI Taxonomy" id="2792595"/>
    <lineage>
        <taxon>Viruses</taxon>
        <taxon>Riboviria</taxon>
        <taxon>Orthornavirae</taxon>
        <taxon>Negarnaviricota</taxon>
        <taxon>Haploviricotina</taxon>
        <taxon>Monjiviricetes</taxon>
        <taxon>Jingchuvirales</taxon>
        <taxon>Chuviridae</taxon>
    </lineage>
</organism>
<feature type="compositionally biased region" description="Acidic residues" evidence="1">
    <location>
        <begin position="636"/>
        <end position="645"/>
    </location>
</feature>
<feature type="transmembrane region" description="Helical" evidence="2">
    <location>
        <begin position="545"/>
        <end position="573"/>
    </location>
</feature>